<dbReference type="Proteomes" id="UP001597221">
    <property type="component" value="Unassembled WGS sequence"/>
</dbReference>
<organism evidence="2 3">
    <name type="scientific">Oceanobacillus luteolus</name>
    <dbReference type="NCBI Taxonomy" id="1274358"/>
    <lineage>
        <taxon>Bacteria</taxon>
        <taxon>Bacillati</taxon>
        <taxon>Bacillota</taxon>
        <taxon>Bacilli</taxon>
        <taxon>Bacillales</taxon>
        <taxon>Bacillaceae</taxon>
        <taxon>Oceanobacillus</taxon>
    </lineage>
</organism>
<accession>A0ABW4HWZ4</accession>
<evidence type="ECO:0000313" key="3">
    <source>
        <dbReference type="Proteomes" id="UP001597221"/>
    </source>
</evidence>
<name>A0ABW4HWZ4_9BACI</name>
<protein>
    <submittedName>
        <fullName evidence="2">YqzM family protein</fullName>
    </submittedName>
</protein>
<sequence length="44" mass="4892">MNEFEKNPQSKNNDIIDSGLGFVFSFLFFFLIFGIGVAFNVLGG</sequence>
<keyword evidence="3" id="KW-1185">Reference proteome</keyword>
<keyword evidence="1" id="KW-0472">Membrane</keyword>
<proteinExistence type="predicted"/>
<evidence type="ECO:0000256" key="1">
    <source>
        <dbReference type="SAM" id="Phobius"/>
    </source>
</evidence>
<dbReference type="RefSeq" id="WP_251510041.1">
    <property type="nucleotide sequence ID" value="NZ_JAMBON010000001.1"/>
</dbReference>
<gene>
    <name evidence="2" type="ORF">ACFSBH_19790</name>
</gene>
<evidence type="ECO:0000313" key="2">
    <source>
        <dbReference type="EMBL" id="MFD1609865.1"/>
    </source>
</evidence>
<dbReference type="EMBL" id="JBHUDE010000164">
    <property type="protein sequence ID" value="MFD1609865.1"/>
    <property type="molecule type" value="Genomic_DNA"/>
</dbReference>
<comment type="caution">
    <text evidence="2">The sequence shown here is derived from an EMBL/GenBank/DDBJ whole genome shotgun (WGS) entry which is preliminary data.</text>
</comment>
<feature type="transmembrane region" description="Helical" evidence="1">
    <location>
        <begin position="20"/>
        <end position="42"/>
    </location>
</feature>
<dbReference type="InterPro" id="IPR025416">
    <property type="entry name" value="YqzM"/>
</dbReference>
<keyword evidence="1" id="KW-0812">Transmembrane</keyword>
<dbReference type="Pfam" id="PF14141">
    <property type="entry name" value="YqzM"/>
    <property type="match status" value="1"/>
</dbReference>
<reference evidence="3" key="1">
    <citation type="journal article" date="2019" name="Int. J. Syst. Evol. Microbiol.">
        <title>The Global Catalogue of Microorganisms (GCM) 10K type strain sequencing project: providing services to taxonomists for standard genome sequencing and annotation.</title>
        <authorList>
            <consortium name="The Broad Institute Genomics Platform"/>
            <consortium name="The Broad Institute Genome Sequencing Center for Infectious Disease"/>
            <person name="Wu L."/>
            <person name="Ma J."/>
        </authorList>
    </citation>
    <scope>NUCLEOTIDE SEQUENCE [LARGE SCALE GENOMIC DNA]</scope>
    <source>
        <strain evidence="3">CGMCC 1.12376</strain>
    </source>
</reference>
<keyword evidence="1" id="KW-1133">Transmembrane helix</keyword>